<dbReference type="AlphaFoldDB" id="A0A543DK90"/>
<comment type="caution">
    <text evidence="2">The sequence shown here is derived from an EMBL/GenBank/DDBJ whole genome shotgun (WGS) entry which is preliminary data.</text>
</comment>
<dbReference type="InterPro" id="IPR043917">
    <property type="entry name" value="DUF5753"/>
</dbReference>
<name>A0A543DK90_9PSEU</name>
<keyword evidence="3" id="KW-1185">Reference proteome</keyword>
<dbReference type="RefSeq" id="WP_142057994.1">
    <property type="nucleotide sequence ID" value="NZ_VFPA01000003.1"/>
</dbReference>
<dbReference type="Proteomes" id="UP000315677">
    <property type="component" value="Unassembled WGS sequence"/>
</dbReference>
<sequence>MAVRSGALVRRRQLARILRGLRQKAGMTIEDAAPKLDFSPSKLSRIENAHQGVDVHAVRTMMDVFGVGGDRWNAILDLTREASGKGWWRAYGLDDQGYVPLEAEASGVREYTVNYLPGLLQTADYARALFESSMHVGSRAVRENDVEVRMIRQDRLRDPENPLTLTAVIEESALRRVIGGPDVMCAQLAQVWEAAALETVTIQVLPPDACAHPSVTGAFIVLSFDGLGEPDIGYVEHPMGAVHIEKAEDVARGRVVFDRLRALALDPAESAALIERVAMEL</sequence>
<accession>A0A543DK90</accession>
<protein>
    <submittedName>
        <fullName evidence="2">Helix-turn-helix protein</fullName>
    </submittedName>
</protein>
<evidence type="ECO:0000259" key="1">
    <source>
        <dbReference type="PROSITE" id="PS50943"/>
    </source>
</evidence>
<dbReference type="EMBL" id="VFPA01000003">
    <property type="protein sequence ID" value="TQM09665.1"/>
    <property type="molecule type" value="Genomic_DNA"/>
</dbReference>
<dbReference type="SMART" id="SM00530">
    <property type="entry name" value="HTH_XRE"/>
    <property type="match status" value="1"/>
</dbReference>
<gene>
    <name evidence="2" type="ORF">FB558_5432</name>
</gene>
<proteinExistence type="predicted"/>
<reference evidence="2 3" key="1">
    <citation type="submission" date="2019-06" db="EMBL/GenBank/DDBJ databases">
        <title>Sequencing the genomes of 1000 actinobacteria strains.</title>
        <authorList>
            <person name="Klenk H.-P."/>
        </authorList>
    </citation>
    <scope>NUCLEOTIDE SEQUENCE [LARGE SCALE GENOMIC DNA]</scope>
    <source>
        <strain evidence="2 3">DSM 45301</strain>
    </source>
</reference>
<dbReference type="InterPro" id="IPR001387">
    <property type="entry name" value="Cro/C1-type_HTH"/>
</dbReference>
<dbReference type="PROSITE" id="PS50943">
    <property type="entry name" value="HTH_CROC1"/>
    <property type="match status" value="1"/>
</dbReference>
<evidence type="ECO:0000313" key="2">
    <source>
        <dbReference type="EMBL" id="TQM09665.1"/>
    </source>
</evidence>
<dbReference type="InterPro" id="IPR010982">
    <property type="entry name" value="Lambda_DNA-bd_dom_sf"/>
</dbReference>
<dbReference type="CDD" id="cd00093">
    <property type="entry name" value="HTH_XRE"/>
    <property type="match status" value="1"/>
</dbReference>
<feature type="domain" description="HTH cro/C1-type" evidence="1">
    <location>
        <begin position="18"/>
        <end position="72"/>
    </location>
</feature>
<dbReference type="SUPFAM" id="SSF47413">
    <property type="entry name" value="lambda repressor-like DNA-binding domains"/>
    <property type="match status" value="1"/>
</dbReference>
<evidence type="ECO:0000313" key="3">
    <source>
        <dbReference type="Proteomes" id="UP000315677"/>
    </source>
</evidence>
<dbReference type="Pfam" id="PF19054">
    <property type="entry name" value="DUF5753"/>
    <property type="match status" value="1"/>
</dbReference>
<organism evidence="2 3">
    <name type="scientific">Pseudonocardia kunmingensis</name>
    <dbReference type="NCBI Taxonomy" id="630975"/>
    <lineage>
        <taxon>Bacteria</taxon>
        <taxon>Bacillati</taxon>
        <taxon>Actinomycetota</taxon>
        <taxon>Actinomycetes</taxon>
        <taxon>Pseudonocardiales</taxon>
        <taxon>Pseudonocardiaceae</taxon>
        <taxon>Pseudonocardia</taxon>
    </lineage>
</organism>
<dbReference type="Gene3D" id="1.10.260.40">
    <property type="entry name" value="lambda repressor-like DNA-binding domains"/>
    <property type="match status" value="1"/>
</dbReference>
<dbReference type="OrthoDB" id="4285266at2"/>
<dbReference type="Pfam" id="PF13560">
    <property type="entry name" value="HTH_31"/>
    <property type="match status" value="1"/>
</dbReference>
<dbReference type="GO" id="GO:0003677">
    <property type="term" value="F:DNA binding"/>
    <property type="evidence" value="ECO:0007669"/>
    <property type="project" value="InterPro"/>
</dbReference>